<dbReference type="Proteomes" id="UP001595453">
    <property type="component" value="Unassembled WGS sequence"/>
</dbReference>
<evidence type="ECO:0000256" key="8">
    <source>
        <dbReference type="HAMAP-Rule" id="MF_00456"/>
    </source>
</evidence>
<dbReference type="InterPro" id="IPR001057">
    <property type="entry name" value="Glu/AcGlu_kinase"/>
</dbReference>
<dbReference type="HAMAP" id="MF_00456">
    <property type="entry name" value="ProB"/>
    <property type="match status" value="1"/>
</dbReference>
<feature type="domain" description="PUA" evidence="9">
    <location>
        <begin position="280"/>
        <end position="352"/>
    </location>
</feature>
<keyword evidence="11" id="KW-1185">Reference proteome</keyword>
<dbReference type="PRINTS" id="PR00474">
    <property type="entry name" value="GLU5KINASE"/>
</dbReference>
<dbReference type="CDD" id="cd04242">
    <property type="entry name" value="AAK_G5K_ProB"/>
    <property type="match status" value="1"/>
</dbReference>
<name>A0ABV7CH23_9GAMM</name>
<feature type="binding site" evidence="8">
    <location>
        <begin position="172"/>
        <end position="173"/>
    </location>
    <ligand>
        <name>ATP</name>
        <dbReference type="ChEBI" id="CHEBI:30616"/>
    </ligand>
</feature>
<feature type="binding site" evidence="8">
    <location>
        <position position="54"/>
    </location>
    <ligand>
        <name>substrate</name>
    </ligand>
</feature>
<comment type="caution">
    <text evidence="10">The sequence shown here is derived from an EMBL/GenBank/DDBJ whole genome shotgun (WGS) entry which is preliminary data.</text>
</comment>
<dbReference type="PANTHER" id="PTHR43654:SF1">
    <property type="entry name" value="ISOPENTENYL PHOSPHATE KINASE"/>
    <property type="match status" value="1"/>
</dbReference>
<evidence type="ECO:0000259" key="9">
    <source>
        <dbReference type="SMART" id="SM00359"/>
    </source>
</evidence>
<dbReference type="GO" id="GO:0004349">
    <property type="term" value="F:glutamate 5-kinase activity"/>
    <property type="evidence" value="ECO:0007669"/>
    <property type="project" value="UniProtKB-EC"/>
</dbReference>
<proteinExistence type="inferred from homology"/>
<reference evidence="11" key="1">
    <citation type="journal article" date="2019" name="Int. J. Syst. Evol. Microbiol.">
        <title>The Global Catalogue of Microorganisms (GCM) 10K type strain sequencing project: providing services to taxonomists for standard genome sequencing and annotation.</title>
        <authorList>
            <consortium name="The Broad Institute Genomics Platform"/>
            <consortium name="The Broad Institute Genome Sequencing Center for Infectious Disease"/>
            <person name="Wu L."/>
            <person name="Ma J."/>
        </authorList>
    </citation>
    <scope>NUCLEOTIDE SEQUENCE [LARGE SCALE GENOMIC DNA]</scope>
    <source>
        <strain evidence="11">KCTC 42730</strain>
    </source>
</reference>
<dbReference type="InterPro" id="IPR036393">
    <property type="entry name" value="AceGlu_kinase-like_sf"/>
</dbReference>
<dbReference type="PANTHER" id="PTHR43654">
    <property type="entry name" value="GLUTAMATE 5-KINASE"/>
    <property type="match status" value="1"/>
</dbReference>
<dbReference type="NCBIfam" id="TIGR01027">
    <property type="entry name" value="proB"/>
    <property type="match status" value="1"/>
</dbReference>
<keyword evidence="2 8" id="KW-0028">Amino-acid biosynthesis</keyword>
<accession>A0ABV7CH23</accession>
<dbReference type="SUPFAM" id="SSF88697">
    <property type="entry name" value="PUA domain-like"/>
    <property type="match status" value="1"/>
</dbReference>
<dbReference type="InterPro" id="IPR019797">
    <property type="entry name" value="Glutamate_5-kinase_CS"/>
</dbReference>
<dbReference type="PROSITE" id="PS00902">
    <property type="entry name" value="GLUTAMATE_5_KINASE"/>
    <property type="match status" value="1"/>
</dbReference>
<dbReference type="Gene3D" id="2.30.130.10">
    <property type="entry name" value="PUA domain"/>
    <property type="match status" value="1"/>
</dbReference>
<dbReference type="Pfam" id="PF01472">
    <property type="entry name" value="PUA"/>
    <property type="match status" value="1"/>
</dbReference>
<comment type="catalytic activity">
    <reaction evidence="8">
        <text>L-glutamate + ATP = L-glutamyl 5-phosphate + ADP</text>
        <dbReference type="Rhea" id="RHEA:14877"/>
        <dbReference type="ChEBI" id="CHEBI:29985"/>
        <dbReference type="ChEBI" id="CHEBI:30616"/>
        <dbReference type="ChEBI" id="CHEBI:58274"/>
        <dbReference type="ChEBI" id="CHEBI:456216"/>
        <dbReference type="EC" id="2.7.2.11"/>
    </reaction>
</comment>
<dbReference type="Pfam" id="PF00696">
    <property type="entry name" value="AA_kinase"/>
    <property type="match status" value="1"/>
</dbReference>
<feature type="binding site" evidence="8">
    <location>
        <begin position="214"/>
        <end position="220"/>
    </location>
    <ligand>
        <name>ATP</name>
        <dbReference type="ChEBI" id="CHEBI:30616"/>
    </ligand>
</feature>
<dbReference type="CDD" id="cd21157">
    <property type="entry name" value="PUA_G5K"/>
    <property type="match status" value="1"/>
</dbReference>
<feature type="binding site" evidence="8">
    <location>
        <position position="14"/>
    </location>
    <ligand>
        <name>ATP</name>
        <dbReference type="ChEBI" id="CHEBI:30616"/>
    </ligand>
</feature>
<comment type="similarity">
    <text evidence="8">Belongs to the glutamate 5-kinase family.</text>
</comment>
<dbReference type="EC" id="2.7.2.11" evidence="8"/>
<feature type="binding site" evidence="8">
    <location>
        <position position="140"/>
    </location>
    <ligand>
        <name>substrate</name>
    </ligand>
</feature>
<dbReference type="InterPro" id="IPR036974">
    <property type="entry name" value="PUA_sf"/>
</dbReference>
<comment type="function">
    <text evidence="8">Catalyzes the transfer of a phosphate group to glutamate to form L-glutamate 5-phosphate.</text>
</comment>
<keyword evidence="6 8" id="KW-0418">Kinase</keyword>
<evidence type="ECO:0000256" key="3">
    <source>
        <dbReference type="ARBA" id="ARBA00022650"/>
    </source>
</evidence>
<dbReference type="RefSeq" id="WP_377121713.1">
    <property type="nucleotide sequence ID" value="NZ_JBHRSD010000010.1"/>
</dbReference>
<comment type="pathway">
    <text evidence="8">Amino-acid biosynthesis; L-proline biosynthesis; L-glutamate 5-semialdehyde from L-glutamate: step 1/2.</text>
</comment>
<sequence>MGNEKVAKQTIVVKLGTSVLTAGQASLNTAQMVELVRQCAQLKQAGHQVVVVTSGAVAAGRAALGKPCGHSLVEKQMLAAIGQGQLIHLWQNLFALYGITVAQMLLTRADVEDRSRYLTARDTLTQLLAFDVVPIINENDAVATAEIKVGDNDNLSAMVAILANADKLLLLTDQAGLFTADPRSNPDAALINEVHCITDELKSLAGGSGTALGTGGMATKLQAADIATRAGVEVLIARGSTPNIIAEALSGKAPSTTFVCFKAPVDGRKRWLLAGPKSSGRITCDEGAVTALCDKGASLLAKGIVALSGEFAVGDLVSLCDVNGREFAKGLCRFNHQELEQLKGVHSREFAALLGYIPSNVVLHRDDMVLLGNEAADKPYKTQKIS</sequence>
<gene>
    <name evidence="8 10" type="primary">proB</name>
    <name evidence="10" type="ORF">ACFOEE_05470</name>
</gene>
<keyword evidence="4 8" id="KW-0808">Transferase</keyword>
<dbReference type="SMART" id="SM00359">
    <property type="entry name" value="PUA"/>
    <property type="match status" value="1"/>
</dbReference>
<evidence type="ECO:0000256" key="5">
    <source>
        <dbReference type="ARBA" id="ARBA00022741"/>
    </source>
</evidence>
<dbReference type="InterPro" id="IPR011529">
    <property type="entry name" value="Glu_5kinase"/>
</dbReference>
<dbReference type="InterPro" id="IPR041739">
    <property type="entry name" value="G5K_ProB"/>
</dbReference>
<organism evidence="10 11">
    <name type="scientific">Pseudoalteromonas fenneropenaei</name>
    <dbReference type="NCBI Taxonomy" id="1737459"/>
    <lineage>
        <taxon>Bacteria</taxon>
        <taxon>Pseudomonadati</taxon>
        <taxon>Pseudomonadota</taxon>
        <taxon>Gammaproteobacteria</taxon>
        <taxon>Alteromonadales</taxon>
        <taxon>Pseudoalteromonadaceae</taxon>
        <taxon>Pseudoalteromonas</taxon>
    </lineage>
</organism>
<comment type="subcellular location">
    <subcellularLocation>
        <location evidence="8">Cytoplasm</location>
    </subcellularLocation>
</comment>
<keyword evidence="5 8" id="KW-0547">Nucleotide-binding</keyword>
<evidence type="ECO:0000256" key="1">
    <source>
        <dbReference type="ARBA" id="ARBA00022490"/>
    </source>
</evidence>
<evidence type="ECO:0000313" key="10">
    <source>
        <dbReference type="EMBL" id="MFC3031959.1"/>
    </source>
</evidence>
<dbReference type="PROSITE" id="PS50890">
    <property type="entry name" value="PUA"/>
    <property type="match status" value="1"/>
</dbReference>
<dbReference type="EMBL" id="JBHRSD010000010">
    <property type="protein sequence ID" value="MFC3031959.1"/>
    <property type="molecule type" value="Genomic_DNA"/>
</dbReference>
<protein>
    <recommendedName>
        <fullName evidence="8">Glutamate 5-kinase</fullName>
        <ecNumber evidence="8">2.7.2.11</ecNumber>
    </recommendedName>
    <alternativeName>
        <fullName evidence="8">Gamma-glutamyl kinase</fullName>
        <shortName evidence="8">GK</shortName>
    </alternativeName>
</protein>
<keyword evidence="3 8" id="KW-0641">Proline biosynthesis</keyword>
<evidence type="ECO:0000256" key="4">
    <source>
        <dbReference type="ARBA" id="ARBA00022679"/>
    </source>
</evidence>
<evidence type="ECO:0000313" key="11">
    <source>
        <dbReference type="Proteomes" id="UP001595453"/>
    </source>
</evidence>
<dbReference type="SUPFAM" id="SSF53633">
    <property type="entry name" value="Carbamate kinase-like"/>
    <property type="match status" value="1"/>
</dbReference>
<dbReference type="InterPro" id="IPR002478">
    <property type="entry name" value="PUA"/>
</dbReference>
<dbReference type="PIRSF" id="PIRSF000729">
    <property type="entry name" value="GK"/>
    <property type="match status" value="1"/>
</dbReference>
<evidence type="ECO:0000256" key="7">
    <source>
        <dbReference type="ARBA" id="ARBA00022840"/>
    </source>
</evidence>
<dbReference type="InterPro" id="IPR001048">
    <property type="entry name" value="Asp/Glu/Uridylate_kinase"/>
</dbReference>
<dbReference type="Gene3D" id="3.40.1160.10">
    <property type="entry name" value="Acetylglutamate kinase-like"/>
    <property type="match status" value="2"/>
</dbReference>
<feature type="binding site" evidence="8">
    <location>
        <position position="152"/>
    </location>
    <ligand>
        <name>substrate</name>
    </ligand>
</feature>
<dbReference type="InterPro" id="IPR015947">
    <property type="entry name" value="PUA-like_sf"/>
</dbReference>
<dbReference type="InterPro" id="IPR005715">
    <property type="entry name" value="Glu_5kinase/COase_Synthase"/>
</dbReference>
<keyword evidence="1 8" id="KW-0963">Cytoplasm</keyword>
<evidence type="ECO:0000256" key="2">
    <source>
        <dbReference type="ARBA" id="ARBA00022605"/>
    </source>
</evidence>
<evidence type="ECO:0000256" key="6">
    <source>
        <dbReference type="ARBA" id="ARBA00022777"/>
    </source>
</evidence>
<keyword evidence="7 8" id="KW-0067">ATP-binding</keyword>